<dbReference type="GO" id="GO:0007015">
    <property type="term" value="P:actin filament organization"/>
    <property type="evidence" value="ECO:0007669"/>
    <property type="project" value="TreeGrafter"/>
</dbReference>
<evidence type="ECO:0000256" key="2">
    <source>
        <dbReference type="ARBA" id="ARBA00022527"/>
    </source>
</evidence>
<feature type="region of interest" description="Disordered" evidence="9">
    <location>
        <begin position="571"/>
        <end position="884"/>
    </location>
</feature>
<dbReference type="InterPro" id="IPR011009">
    <property type="entry name" value="Kinase-like_dom_sf"/>
</dbReference>
<dbReference type="GO" id="GO:0000147">
    <property type="term" value="P:actin cortical patch assembly"/>
    <property type="evidence" value="ECO:0007669"/>
    <property type="project" value="TreeGrafter"/>
</dbReference>
<feature type="compositionally biased region" description="Polar residues" evidence="9">
    <location>
        <begin position="680"/>
        <end position="689"/>
    </location>
</feature>
<dbReference type="InterPro" id="IPR000719">
    <property type="entry name" value="Prot_kinase_dom"/>
</dbReference>
<dbReference type="PANTHER" id="PTHR22967:SF57">
    <property type="entry name" value="AUXILIN, ISOFORM A-RELATED"/>
    <property type="match status" value="1"/>
</dbReference>
<comment type="catalytic activity">
    <reaction evidence="7">
        <text>L-threonyl-[protein] + ATP = O-phospho-L-threonyl-[protein] + ADP + H(+)</text>
        <dbReference type="Rhea" id="RHEA:46608"/>
        <dbReference type="Rhea" id="RHEA-COMP:11060"/>
        <dbReference type="Rhea" id="RHEA-COMP:11605"/>
        <dbReference type="ChEBI" id="CHEBI:15378"/>
        <dbReference type="ChEBI" id="CHEBI:30013"/>
        <dbReference type="ChEBI" id="CHEBI:30616"/>
        <dbReference type="ChEBI" id="CHEBI:61977"/>
        <dbReference type="ChEBI" id="CHEBI:456216"/>
        <dbReference type="EC" id="2.7.11.1"/>
    </reaction>
</comment>
<name>S8EJ71_FOMSC</name>
<protein>
    <recommendedName>
        <fullName evidence="1">non-specific serine/threonine protein kinase</fullName>
        <ecNumber evidence="1">2.7.11.1</ecNumber>
    </recommendedName>
</protein>
<feature type="compositionally biased region" description="Polar residues" evidence="9">
    <location>
        <begin position="587"/>
        <end position="606"/>
    </location>
</feature>
<dbReference type="GO" id="GO:0005737">
    <property type="term" value="C:cytoplasm"/>
    <property type="evidence" value="ECO:0007669"/>
    <property type="project" value="TreeGrafter"/>
</dbReference>
<feature type="compositionally biased region" description="Polar residues" evidence="9">
    <location>
        <begin position="1260"/>
        <end position="1269"/>
    </location>
</feature>
<dbReference type="EC" id="2.7.11.1" evidence="1"/>
<feature type="domain" description="Protein kinase" evidence="10">
    <location>
        <begin position="32"/>
        <end position="324"/>
    </location>
</feature>
<feature type="compositionally biased region" description="Low complexity" evidence="9">
    <location>
        <begin position="983"/>
        <end position="995"/>
    </location>
</feature>
<evidence type="ECO:0000313" key="11">
    <source>
        <dbReference type="EMBL" id="EPT03349.1"/>
    </source>
</evidence>
<keyword evidence="3" id="KW-0808">Transferase</keyword>
<evidence type="ECO:0000256" key="4">
    <source>
        <dbReference type="ARBA" id="ARBA00022741"/>
    </source>
</evidence>
<keyword evidence="5" id="KW-0418">Kinase</keyword>
<comment type="catalytic activity">
    <reaction evidence="8">
        <text>L-seryl-[protein] + ATP = O-phospho-L-seryl-[protein] + ADP + H(+)</text>
        <dbReference type="Rhea" id="RHEA:17989"/>
        <dbReference type="Rhea" id="RHEA-COMP:9863"/>
        <dbReference type="Rhea" id="RHEA-COMP:11604"/>
        <dbReference type="ChEBI" id="CHEBI:15378"/>
        <dbReference type="ChEBI" id="CHEBI:29999"/>
        <dbReference type="ChEBI" id="CHEBI:30616"/>
        <dbReference type="ChEBI" id="CHEBI:83421"/>
        <dbReference type="ChEBI" id="CHEBI:456216"/>
        <dbReference type="EC" id="2.7.11.1"/>
    </reaction>
</comment>
<dbReference type="PANTHER" id="PTHR22967">
    <property type="entry name" value="SERINE/THREONINE PROTEIN KINASE"/>
    <property type="match status" value="1"/>
</dbReference>
<dbReference type="eggNOG" id="KOG1989">
    <property type="taxonomic scope" value="Eukaryota"/>
</dbReference>
<feature type="compositionally biased region" description="Pro residues" evidence="9">
    <location>
        <begin position="1245"/>
        <end position="1256"/>
    </location>
</feature>
<feature type="region of interest" description="Disordered" evidence="9">
    <location>
        <begin position="899"/>
        <end position="1437"/>
    </location>
</feature>
<evidence type="ECO:0000256" key="6">
    <source>
        <dbReference type="ARBA" id="ARBA00022840"/>
    </source>
</evidence>
<reference evidence="11 12" key="1">
    <citation type="journal article" date="2012" name="Science">
        <title>The Paleozoic origin of enzymatic lignin decomposition reconstructed from 31 fungal genomes.</title>
        <authorList>
            <person name="Floudas D."/>
            <person name="Binder M."/>
            <person name="Riley R."/>
            <person name="Barry K."/>
            <person name="Blanchette R.A."/>
            <person name="Henrissat B."/>
            <person name="Martinez A.T."/>
            <person name="Otillar R."/>
            <person name="Spatafora J.W."/>
            <person name="Yadav J.S."/>
            <person name="Aerts A."/>
            <person name="Benoit I."/>
            <person name="Boyd A."/>
            <person name="Carlson A."/>
            <person name="Copeland A."/>
            <person name="Coutinho P.M."/>
            <person name="de Vries R.P."/>
            <person name="Ferreira P."/>
            <person name="Findley K."/>
            <person name="Foster B."/>
            <person name="Gaskell J."/>
            <person name="Glotzer D."/>
            <person name="Gorecki P."/>
            <person name="Heitman J."/>
            <person name="Hesse C."/>
            <person name="Hori C."/>
            <person name="Igarashi K."/>
            <person name="Jurgens J.A."/>
            <person name="Kallen N."/>
            <person name="Kersten P."/>
            <person name="Kohler A."/>
            <person name="Kuees U."/>
            <person name="Kumar T.K.A."/>
            <person name="Kuo A."/>
            <person name="LaButti K."/>
            <person name="Larrondo L.F."/>
            <person name="Lindquist E."/>
            <person name="Ling A."/>
            <person name="Lombard V."/>
            <person name="Lucas S."/>
            <person name="Lundell T."/>
            <person name="Martin R."/>
            <person name="McLaughlin D.J."/>
            <person name="Morgenstern I."/>
            <person name="Morin E."/>
            <person name="Murat C."/>
            <person name="Nagy L.G."/>
            <person name="Nolan M."/>
            <person name="Ohm R.A."/>
            <person name="Patyshakuliyeva A."/>
            <person name="Rokas A."/>
            <person name="Ruiz-Duenas F.J."/>
            <person name="Sabat G."/>
            <person name="Salamov A."/>
            <person name="Samejima M."/>
            <person name="Schmutz J."/>
            <person name="Slot J.C."/>
            <person name="St John F."/>
            <person name="Stenlid J."/>
            <person name="Sun H."/>
            <person name="Sun S."/>
            <person name="Syed K."/>
            <person name="Tsang A."/>
            <person name="Wiebenga A."/>
            <person name="Young D."/>
            <person name="Pisabarro A."/>
            <person name="Eastwood D.C."/>
            <person name="Martin F."/>
            <person name="Cullen D."/>
            <person name="Grigoriev I.V."/>
            <person name="Hibbett D.S."/>
        </authorList>
    </citation>
    <scope>NUCLEOTIDE SEQUENCE</scope>
    <source>
        <strain evidence="12">FP-58527</strain>
    </source>
</reference>
<keyword evidence="6" id="KW-0067">ATP-binding</keyword>
<dbReference type="PROSITE" id="PS50011">
    <property type="entry name" value="PROTEIN_KINASE_DOM"/>
    <property type="match status" value="1"/>
</dbReference>
<feature type="compositionally biased region" description="Polar residues" evidence="9">
    <location>
        <begin position="1180"/>
        <end position="1196"/>
    </location>
</feature>
<evidence type="ECO:0000256" key="8">
    <source>
        <dbReference type="ARBA" id="ARBA00048679"/>
    </source>
</evidence>
<feature type="compositionally biased region" description="Polar residues" evidence="9">
    <location>
        <begin position="996"/>
        <end position="1006"/>
    </location>
</feature>
<evidence type="ECO:0000256" key="7">
    <source>
        <dbReference type="ARBA" id="ARBA00047899"/>
    </source>
</evidence>
<keyword evidence="2" id="KW-0723">Serine/threonine-protein kinase</keyword>
<feature type="region of interest" description="Disordered" evidence="9">
    <location>
        <begin position="452"/>
        <end position="538"/>
    </location>
</feature>
<evidence type="ECO:0000256" key="3">
    <source>
        <dbReference type="ARBA" id="ARBA00022679"/>
    </source>
</evidence>
<evidence type="ECO:0000256" key="9">
    <source>
        <dbReference type="SAM" id="MobiDB-lite"/>
    </source>
</evidence>
<accession>S8EJ71</accession>
<dbReference type="SUPFAM" id="SSF56112">
    <property type="entry name" value="Protein kinase-like (PK-like)"/>
    <property type="match status" value="1"/>
</dbReference>
<evidence type="ECO:0000256" key="1">
    <source>
        <dbReference type="ARBA" id="ARBA00012513"/>
    </source>
</evidence>
<dbReference type="OrthoDB" id="2018507at2759"/>
<feature type="compositionally biased region" description="Polar residues" evidence="9">
    <location>
        <begin position="734"/>
        <end position="743"/>
    </location>
</feature>
<feature type="compositionally biased region" description="Low complexity" evidence="9">
    <location>
        <begin position="490"/>
        <end position="508"/>
    </location>
</feature>
<evidence type="ECO:0000313" key="12">
    <source>
        <dbReference type="Proteomes" id="UP000015241"/>
    </source>
</evidence>
<feature type="compositionally biased region" description="Pro residues" evidence="9">
    <location>
        <begin position="509"/>
        <end position="526"/>
    </location>
</feature>
<dbReference type="STRING" id="743788.S8EJ71"/>
<evidence type="ECO:0000259" key="10">
    <source>
        <dbReference type="PROSITE" id="PS50011"/>
    </source>
</evidence>
<keyword evidence="12" id="KW-1185">Reference proteome</keyword>
<feature type="compositionally biased region" description="Polar residues" evidence="9">
    <location>
        <begin position="1156"/>
        <end position="1171"/>
    </location>
</feature>
<gene>
    <name evidence="11" type="ORF">FOMPIDRAFT_1035393</name>
</gene>
<dbReference type="Pfam" id="PF00069">
    <property type="entry name" value="Pkinase"/>
    <property type="match status" value="1"/>
</dbReference>
<dbReference type="GO" id="GO:0004674">
    <property type="term" value="F:protein serine/threonine kinase activity"/>
    <property type="evidence" value="ECO:0007669"/>
    <property type="project" value="UniProtKB-KW"/>
</dbReference>
<dbReference type="InParanoid" id="S8EJ71"/>
<sequence>MVVGQAYPQAYTQPNKGTLIPGQTIAVNKYTVQVERYLSQGGFAHVYLVRTAAPVLNTTHHVLKRIAVPNEGMLTEVKKEVDIMRILKGHANIVYLIDAAWHRLPNGTFEVFILMEYCAGGGIIDMMNRRLRERLTEPEILTIFCDVCEGLAAMHSLKPPLLHRDLKVENILQASATLYKLCDFGSATSVQKVPSNVQEIRMLEADLNRHTTLQYRAPEMVDVYLRRPVDEKSDVWALGVLLYKLCYYTTPFEEHGPLAILNVQYKIPPYPVYSQQMNTLIGTPHLSRAVDMLMETDFTASMLREHGAQRPTVFELLDHVHRLRGTQSRFTYNIPPKAPPLSPTRASATPLQTLSSNVVSQAPVNPLDDLVYRKSQQSLSASPSKNAGVEARDKVLEAIAPMRRGRPTPIATTQPSSPKKERAFEMDMKFGADDDHAWRGVKGHKSGLAAVHAPSNYPQRDTVDAWGVGRRGNQEQSQDGRTSFEKGFGDDFSGGFSKTFGDSFQPARSPLPSPKPPQPTPSPRPPAVSTALNRNTSMRKAKDAFDGLGFTAQPPPQTLGEARKSRTGLASMHMNQNNSPGAAMTPYLSTPGVQMSGFGTNNTSLRPQSSHAPMPSPSPRPVPQPSTTPSVPSWRPSSSKGDALTAEERFPSLEELDREFASPSPGTAAERFAMAHAQAQPPSMGNFATGSRPPSRGGYMAGLRSTAPDTGASAANGSAITGGKRTMYEGLGVRSQNVTGTATRESRFGVARAPSLSLRPPQVTAEPSRSRERERPRSPQKQRDADQEKPQDVTAVLRSRPSAARRRRTKTPSRNNSANDALISPVQDSAPSLPPRPLPEPSPRAEPRDWLTGAEEEEVPARGSQPVMRESPSKRASFIERSPIQMVKALEAEEVLASYKKPEMAGDPQKPPTARRPTAGVQPSREPREPGRERERHQPREERQRSPVKPKAFAARKASGTGANPSAVGSANTRVLQLPPVDTRSTSRTSTSPSPNGLTENWSPVASTAEPVHLTAKSSSGSSSEEGPEDLTGYGVVRRVKASTKGEDGASTEDRRRQARSKGRQSSVYDLVDLWGGGLGEKEKEPARQSSSTSSSRVADATKRRSVIMPSPAARPPPLAAKPSLRPESPQPLVDLSVPSRASNMGPPPSPHKRQPSATPSGSRMQATPTAAASPMSGRSRPQSMFITSPSKSNYLPQAGPSPSPAPSTANALSPPPDPRPRAGRRSSISDMVQHYEAIQSSKPAPAPGPTSPIKPTPLNLRSKSSTAGDGSLASPAAAAARFPRLSPSSSPVLSKASLAVPDDAGQGRAERDSGRRSPGFAGLPSRMSPVPRMGDMNGLPGRRSPLQVARETPAREREQEFPSSPAPGSFPTRKPALPPTASVAERDEREPVRSPSPERPYQGVSRLIDRWQKAVDSNDTGAARKGPVAKKAGVAR</sequence>
<dbReference type="SMART" id="SM00220">
    <property type="entry name" value="S_TKc"/>
    <property type="match status" value="1"/>
</dbReference>
<organism evidence="11 12">
    <name type="scientific">Fomitopsis schrenkii</name>
    <name type="common">Brown rot fungus</name>
    <dbReference type="NCBI Taxonomy" id="2126942"/>
    <lineage>
        <taxon>Eukaryota</taxon>
        <taxon>Fungi</taxon>
        <taxon>Dikarya</taxon>
        <taxon>Basidiomycota</taxon>
        <taxon>Agaricomycotina</taxon>
        <taxon>Agaricomycetes</taxon>
        <taxon>Polyporales</taxon>
        <taxon>Fomitopsis</taxon>
    </lineage>
</organism>
<feature type="compositionally biased region" description="Basic and acidic residues" evidence="9">
    <location>
        <begin position="1044"/>
        <end position="1056"/>
    </location>
</feature>
<feature type="compositionally biased region" description="Low complexity" evidence="9">
    <location>
        <begin position="1272"/>
        <end position="1300"/>
    </location>
</feature>
<dbReference type="Gene3D" id="1.10.510.10">
    <property type="entry name" value="Transferase(Phosphotransferase) domain 1"/>
    <property type="match status" value="1"/>
</dbReference>
<proteinExistence type="predicted"/>
<keyword evidence="4" id="KW-0547">Nucleotide-binding</keyword>
<dbReference type="EMBL" id="KE504130">
    <property type="protein sequence ID" value="EPT03349.1"/>
    <property type="molecule type" value="Genomic_DNA"/>
</dbReference>
<dbReference type="HOGENOM" id="CLU_003223_0_0_1"/>
<evidence type="ECO:0000256" key="5">
    <source>
        <dbReference type="ARBA" id="ARBA00022777"/>
    </source>
</evidence>
<dbReference type="Proteomes" id="UP000015241">
    <property type="component" value="Unassembled WGS sequence"/>
</dbReference>
<feature type="compositionally biased region" description="Polar residues" evidence="9">
    <location>
        <begin position="961"/>
        <end position="975"/>
    </location>
</feature>
<feature type="compositionally biased region" description="Pro residues" evidence="9">
    <location>
        <begin position="614"/>
        <end position="626"/>
    </location>
</feature>
<feature type="compositionally biased region" description="Basic and acidic residues" evidence="9">
    <location>
        <begin position="925"/>
        <end position="945"/>
    </location>
</feature>
<feature type="compositionally biased region" description="Basic and acidic residues" evidence="9">
    <location>
        <begin position="768"/>
        <end position="791"/>
    </location>
</feature>
<dbReference type="GO" id="GO:0005524">
    <property type="term" value="F:ATP binding"/>
    <property type="evidence" value="ECO:0007669"/>
    <property type="project" value="UniProtKB-KW"/>
</dbReference>
<feature type="compositionally biased region" description="Pro residues" evidence="9">
    <location>
        <begin position="832"/>
        <end position="842"/>
    </location>
</feature>